<feature type="region of interest" description="Disordered" evidence="6">
    <location>
        <begin position="353"/>
        <end position="381"/>
    </location>
</feature>
<feature type="compositionally biased region" description="Low complexity" evidence="6">
    <location>
        <begin position="322"/>
        <end position="332"/>
    </location>
</feature>
<protein>
    <submittedName>
        <fullName evidence="10">Uncharacterized protein</fullName>
    </submittedName>
</protein>
<dbReference type="GO" id="GO:0003910">
    <property type="term" value="F:DNA ligase (ATP) activity"/>
    <property type="evidence" value="ECO:0007669"/>
    <property type="project" value="InterPro"/>
</dbReference>
<feature type="region of interest" description="Disordered" evidence="6">
    <location>
        <begin position="488"/>
        <end position="510"/>
    </location>
</feature>
<evidence type="ECO:0000313" key="12">
    <source>
        <dbReference type="Proteomes" id="UP000663828"/>
    </source>
</evidence>
<dbReference type="Gene3D" id="3.30.470.30">
    <property type="entry name" value="DNA ligase/mRNA capping enzyme"/>
    <property type="match status" value="1"/>
</dbReference>
<dbReference type="GO" id="GO:0006260">
    <property type="term" value="P:DNA replication"/>
    <property type="evidence" value="ECO:0007669"/>
    <property type="project" value="UniProtKB-KW"/>
</dbReference>
<dbReference type="InterPro" id="IPR016059">
    <property type="entry name" value="DNA_ligase_ATP-dep_CS"/>
</dbReference>
<dbReference type="PANTHER" id="PTHR47810:SF1">
    <property type="entry name" value="DNA LIGASE B"/>
    <property type="match status" value="1"/>
</dbReference>
<dbReference type="Pfam" id="PF01068">
    <property type="entry name" value="DNA_ligase_A_M"/>
    <property type="match status" value="1"/>
</dbReference>
<sequence>MCSEAAKVLLAETWTEDVDPTGWWMSEKLDGVRAYWNGKNFYSRQGNLFHTPDFFKAALPKVPLDGEIWCGRGLFQKCVSIVKKQANKVVPDDYKLLTYLIFDAPTHGGKYEDRVKWLQANIPQDDDKCYATVVGIKKCEGIAQLKQYLADINKAGGEGIMLRKPGSLYEHKRSTTLLKVKTFYDEEALVIGHKPSKSLIGMTGALECELPNGKRFDVGSGLNMDQRRKPPKIGSVITFKFQELSNNGHPRFPTFLRVRTDLSWNDVLEAAKTKKPMSIQQKVIPSAKLSKQHSVLFSVIPSRDANSGKKIVTSDDEDEEAAASSSSSSTKTSDTRPMCKFGAKCYRTNADHLKQFQHPSSTPKPTKTAEPESTTKPPCTFGAKCYRTSSIHLATYSHPAKTDAKEADEEEPLDTRELIEAEEPVSPTTIDSLLVKDKNKGLTFDDDMDDDNDDNQNMITRPKAEWINLENKVKEQSKRLAYLEEMFKTTKRSNSTTDDNQESTKRVKTE</sequence>
<dbReference type="InterPro" id="IPR019406">
    <property type="entry name" value="APLF_PBZ"/>
</dbReference>
<dbReference type="InterPro" id="IPR029319">
    <property type="entry name" value="DNA_ligase_OB"/>
</dbReference>
<dbReference type="GO" id="GO:0006310">
    <property type="term" value="P:DNA recombination"/>
    <property type="evidence" value="ECO:0007669"/>
    <property type="project" value="InterPro"/>
</dbReference>
<dbReference type="CDD" id="cd07896">
    <property type="entry name" value="Adenylation_kDNA_ligase_like"/>
    <property type="match status" value="1"/>
</dbReference>
<evidence type="ECO:0000256" key="6">
    <source>
        <dbReference type="SAM" id="MobiDB-lite"/>
    </source>
</evidence>
<feature type="domain" description="PBZ-type" evidence="8">
    <location>
        <begin position="336"/>
        <end position="360"/>
    </location>
</feature>
<dbReference type="InterPro" id="IPR012310">
    <property type="entry name" value="DNA_ligase_ATP-dep_cent"/>
</dbReference>
<evidence type="ECO:0000259" key="9">
    <source>
        <dbReference type="Pfam" id="PF14743"/>
    </source>
</evidence>
<keyword evidence="12" id="KW-1185">Reference proteome</keyword>
<comment type="cofactor">
    <cofactor evidence="1">
        <name>a divalent metal cation</name>
        <dbReference type="ChEBI" id="CHEBI:60240"/>
    </cofactor>
</comment>
<dbReference type="Gene3D" id="3.30.1490.70">
    <property type="match status" value="1"/>
</dbReference>
<feature type="compositionally biased region" description="Polar residues" evidence="6">
    <location>
        <begin position="357"/>
        <end position="377"/>
    </location>
</feature>
<dbReference type="Proteomes" id="UP000663828">
    <property type="component" value="Unassembled WGS sequence"/>
</dbReference>
<dbReference type="OrthoDB" id="10256774at2759"/>
<feature type="domain" description="DNA ligase OB-like" evidence="9">
    <location>
        <begin position="201"/>
        <end position="259"/>
    </location>
</feature>
<keyword evidence="3" id="KW-0235">DNA replication</keyword>
<dbReference type="InterPro" id="IPR012340">
    <property type="entry name" value="NA-bd_OB-fold"/>
</dbReference>
<dbReference type="GO" id="GO:0005524">
    <property type="term" value="F:ATP binding"/>
    <property type="evidence" value="ECO:0007669"/>
    <property type="project" value="InterPro"/>
</dbReference>
<name>A0A814KEJ4_ADIRI</name>
<dbReference type="InterPro" id="IPR050326">
    <property type="entry name" value="NAD_dep_DNA_ligaseB"/>
</dbReference>
<dbReference type="Pfam" id="PF10283">
    <property type="entry name" value="zf-CCHH"/>
    <property type="match status" value="2"/>
</dbReference>
<dbReference type="GO" id="GO:0006281">
    <property type="term" value="P:DNA repair"/>
    <property type="evidence" value="ECO:0007669"/>
    <property type="project" value="UniProtKB-KW"/>
</dbReference>
<feature type="domain" description="ATP-dependent DNA ligase family profile" evidence="7">
    <location>
        <begin position="16"/>
        <end position="181"/>
    </location>
</feature>
<dbReference type="EMBL" id="CAJNOJ010000078">
    <property type="protein sequence ID" value="CAF1049801.1"/>
    <property type="molecule type" value="Genomic_DNA"/>
</dbReference>
<gene>
    <name evidence="10" type="ORF">EDS130_LOCUS17367</name>
    <name evidence="11" type="ORF">XAT740_LOCUS18215</name>
</gene>
<feature type="domain" description="PBZ-type" evidence="8">
    <location>
        <begin position="376"/>
        <end position="401"/>
    </location>
</feature>
<comment type="caution">
    <text evidence="10">The sequence shown here is derived from an EMBL/GenBank/DDBJ whole genome shotgun (WGS) entry which is preliminary data.</text>
</comment>
<evidence type="ECO:0000256" key="4">
    <source>
        <dbReference type="ARBA" id="ARBA00022763"/>
    </source>
</evidence>
<dbReference type="Proteomes" id="UP000663852">
    <property type="component" value="Unassembled WGS sequence"/>
</dbReference>
<dbReference type="CDD" id="cd08041">
    <property type="entry name" value="OBF_kDNA_ligase_like"/>
    <property type="match status" value="1"/>
</dbReference>
<proteinExistence type="predicted"/>
<evidence type="ECO:0000259" key="8">
    <source>
        <dbReference type="Pfam" id="PF10283"/>
    </source>
</evidence>
<evidence type="ECO:0000313" key="13">
    <source>
        <dbReference type="Proteomes" id="UP000663852"/>
    </source>
</evidence>
<dbReference type="PROSITE" id="PS00333">
    <property type="entry name" value="DNA_LIGASE_A2"/>
    <property type="match status" value="1"/>
</dbReference>
<keyword evidence="4" id="KW-0227">DNA damage</keyword>
<evidence type="ECO:0000259" key="7">
    <source>
        <dbReference type="Pfam" id="PF01068"/>
    </source>
</evidence>
<reference evidence="10" key="1">
    <citation type="submission" date="2021-02" db="EMBL/GenBank/DDBJ databases">
        <authorList>
            <person name="Nowell W R."/>
        </authorList>
    </citation>
    <scope>NUCLEOTIDE SEQUENCE</scope>
</reference>
<keyword evidence="2" id="KW-0436">Ligase</keyword>
<accession>A0A814KEJ4</accession>
<dbReference type="SUPFAM" id="SSF50249">
    <property type="entry name" value="Nucleic acid-binding proteins"/>
    <property type="match status" value="1"/>
</dbReference>
<evidence type="ECO:0000256" key="5">
    <source>
        <dbReference type="ARBA" id="ARBA00023204"/>
    </source>
</evidence>
<organism evidence="10 13">
    <name type="scientific">Adineta ricciae</name>
    <name type="common">Rotifer</name>
    <dbReference type="NCBI Taxonomy" id="249248"/>
    <lineage>
        <taxon>Eukaryota</taxon>
        <taxon>Metazoa</taxon>
        <taxon>Spiralia</taxon>
        <taxon>Gnathifera</taxon>
        <taxon>Rotifera</taxon>
        <taxon>Eurotatoria</taxon>
        <taxon>Bdelloidea</taxon>
        <taxon>Adinetida</taxon>
        <taxon>Adinetidae</taxon>
        <taxon>Adineta</taxon>
    </lineage>
</organism>
<evidence type="ECO:0000313" key="11">
    <source>
        <dbReference type="EMBL" id="CAF1098333.1"/>
    </source>
</evidence>
<dbReference type="NCBIfam" id="NF006592">
    <property type="entry name" value="PRK09125.1"/>
    <property type="match status" value="1"/>
</dbReference>
<feature type="region of interest" description="Disordered" evidence="6">
    <location>
        <begin position="307"/>
        <end position="335"/>
    </location>
</feature>
<evidence type="ECO:0000256" key="1">
    <source>
        <dbReference type="ARBA" id="ARBA00001968"/>
    </source>
</evidence>
<evidence type="ECO:0000313" key="10">
    <source>
        <dbReference type="EMBL" id="CAF1049801.1"/>
    </source>
</evidence>
<dbReference type="SUPFAM" id="SSF56091">
    <property type="entry name" value="DNA ligase/mRNA capping enzyme, catalytic domain"/>
    <property type="match status" value="1"/>
</dbReference>
<keyword evidence="5" id="KW-0234">DNA repair</keyword>
<dbReference type="EMBL" id="CAJNOR010001209">
    <property type="protein sequence ID" value="CAF1098333.1"/>
    <property type="molecule type" value="Genomic_DNA"/>
</dbReference>
<dbReference type="PANTHER" id="PTHR47810">
    <property type="entry name" value="DNA LIGASE"/>
    <property type="match status" value="1"/>
</dbReference>
<dbReference type="AlphaFoldDB" id="A0A814KEJ4"/>
<evidence type="ECO:0000256" key="2">
    <source>
        <dbReference type="ARBA" id="ARBA00022598"/>
    </source>
</evidence>
<evidence type="ECO:0000256" key="3">
    <source>
        <dbReference type="ARBA" id="ARBA00022705"/>
    </source>
</evidence>
<dbReference type="Gene3D" id="2.40.50.140">
    <property type="entry name" value="Nucleic acid-binding proteins"/>
    <property type="match status" value="1"/>
</dbReference>
<dbReference type="Pfam" id="PF14743">
    <property type="entry name" value="DNA_ligase_OB_2"/>
    <property type="match status" value="1"/>
</dbReference>